<evidence type="ECO:0008006" key="3">
    <source>
        <dbReference type="Google" id="ProtNLM"/>
    </source>
</evidence>
<evidence type="ECO:0000313" key="2">
    <source>
        <dbReference type="Proteomes" id="UP000231480"/>
    </source>
</evidence>
<protein>
    <recommendedName>
        <fullName evidence="3">Three-Cys-motif partner protein TcmP</fullName>
    </recommendedName>
</protein>
<reference evidence="1 2" key="1">
    <citation type="submission" date="2017-09" db="EMBL/GenBank/DDBJ databases">
        <title>Depth-based differentiation of microbial function through sediment-hosted aquifers and enrichment of novel symbionts in the deep terrestrial subsurface.</title>
        <authorList>
            <person name="Probst A.J."/>
            <person name="Ladd B."/>
            <person name="Jarett J.K."/>
            <person name="Geller-Mcgrath D.E."/>
            <person name="Sieber C.M."/>
            <person name="Emerson J.B."/>
            <person name="Anantharaman K."/>
            <person name="Thomas B.C."/>
            <person name="Malmstrom R."/>
            <person name="Stieglmeier M."/>
            <person name="Klingl A."/>
            <person name="Woyke T."/>
            <person name="Ryan C.M."/>
            <person name="Banfield J.F."/>
        </authorList>
    </citation>
    <scope>NUCLEOTIDE SEQUENCE [LARGE SCALE GENOMIC DNA]</scope>
    <source>
        <strain evidence="1">CG23_combo_of_CG06-09_8_20_14_all_37_13</strain>
    </source>
</reference>
<dbReference type="EMBL" id="PCRH01000029">
    <property type="protein sequence ID" value="PIP17176.1"/>
    <property type="molecule type" value="Genomic_DNA"/>
</dbReference>
<name>A0A2G9YD59_9BACT</name>
<proteinExistence type="predicted"/>
<accession>A0A2G9YD59</accession>
<gene>
    <name evidence="1" type="ORF">COX44_01300</name>
</gene>
<dbReference type="NCBIfam" id="TIGR04474">
    <property type="entry name" value="tcm_partner"/>
    <property type="match status" value="1"/>
</dbReference>
<evidence type="ECO:0000313" key="1">
    <source>
        <dbReference type="EMBL" id="PIP17176.1"/>
    </source>
</evidence>
<organism evidence="1 2">
    <name type="scientific">Candidatus Portnoybacteria bacterium CG23_combo_of_CG06-09_8_20_14_all_37_13</name>
    <dbReference type="NCBI Taxonomy" id="1974819"/>
    <lineage>
        <taxon>Bacteria</taxon>
        <taxon>Candidatus Portnoyibacteriota</taxon>
    </lineage>
</organism>
<dbReference type="AlphaFoldDB" id="A0A2G9YD59"/>
<comment type="caution">
    <text evidence="1">The sequence shown here is derived from an EMBL/GenBank/DDBJ whole genome shotgun (WGS) entry which is preliminary data.</text>
</comment>
<dbReference type="Proteomes" id="UP000231480">
    <property type="component" value="Unassembled WGS sequence"/>
</dbReference>
<sequence>MKPKEFFKSKKSWSVIKDKILGWYLVPYLTKVSKFNRLIVVVDGFAGVGLYKDGSEGSPIIICKTIEKLRKKGVKAITILIDSNKECFDELKKNVKKYENSKIAFPEFGSFNDLTPIIIKETEGLPVFFYIDPFGIKSIEFKCLEKIFEKVKRSSTEVLINFNYKALRREAEAYPELTKKVMNGIWYREILKDKTLSDEQKEEIILENYKDLYQKYFNFIGSCPVMYKDEQDAKYHLIFATSHFDGLRLMNDIMGDVYRDFYSKGRLFDITPPKKRRDLELLEKNILGLAKEIGIINRAKIKEVLIPRLFMRHKESDYNKVISRLIKEEKIYSETGKVRVNDLTPISLTKFSQKSKK</sequence>
<dbReference type="InterPro" id="IPR031009">
    <property type="entry name" value="Tcm_partner"/>
</dbReference>